<feature type="signal peptide" evidence="2">
    <location>
        <begin position="1"/>
        <end position="23"/>
    </location>
</feature>
<proteinExistence type="predicted"/>
<dbReference type="AlphaFoldDB" id="A0A7W9AT01"/>
<keyword evidence="2" id="KW-0732">Signal</keyword>
<organism evidence="3 4">
    <name type="scientific">Sphingomonas yantingensis</name>
    <dbReference type="NCBI Taxonomy" id="1241761"/>
    <lineage>
        <taxon>Bacteria</taxon>
        <taxon>Pseudomonadati</taxon>
        <taxon>Pseudomonadota</taxon>
        <taxon>Alphaproteobacteria</taxon>
        <taxon>Sphingomonadales</taxon>
        <taxon>Sphingomonadaceae</taxon>
        <taxon>Sphingomonas</taxon>
    </lineage>
</organism>
<evidence type="ECO:0000313" key="4">
    <source>
        <dbReference type="Proteomes" id="UP000557739"/>
    </source>
</evidence>
<comment type="caution">
    <text evidence="3">The sequence shown here is derived from an EMBL/GenBank/DDBJ whole genome shotgun (WGS) entry which is preliminary data.</text>
</comment>
<evidence type="ECO:0008006" key="5">
    <source>
        <dbReference type="Google" id="ProtNLM"/>
    </source>
</evidence>
<keyword evidence="4" id="KW-1185">Reference proteome</keyword>
<dbReference type="RefSeq" id="WP_246359595.1">
    <property type="nucleotide sequence ID" value="NZ_JACIJJ010000006.1"/>
</dbReference>
<feature type="compositionally biased region" description="Pro residues" evidence="1">
    <location>
        <begin position="46"/>
        <end position="63"/>
    </location>
</feature>
<evidence type="ECO:0000256" key="1">
    <source>
        <dbReference type="SAM" id="MobiDB-lite"/>
    </source>
</evidence>
<reference evidence="3 4" key="1">
    <citation type="submission" date="2020-08" db="EMBL/GenBank/DDBJ databases">
        <title>Genomic Encyclopedia of Type Strains, Phase IV (KMG-IV): sequencing the most valuable type-strain genomes for metagenomic binning, comparative biology and taxonomic classification.</title>
        <authorList>
            <person name="Goeker M."/>
        </authorList>
    </citation>
    <scope>NUCLEOTIDE SEQUENCE [LARGE SCALE GENOMIC DNA]</scope>
    <source>
        <strain evidence="3 4">DSM 27244</strain>
    </source>
</reference>
<feature type="chain" id="PRO_5031171818" description="Antifreeze protein" evidence="2">
    <location>
        <begin position="24"/>
        <end position="613"/>
    </location>
</feature>
<dbReference type="EMBL" id="JACIJJ010000006">
    <property type="protein sequence ID" value="MBB5699971.1"/>
    <property type="molecule type" value="Genomic_DNA"/>
</dbReference>
<name>A0A7W9AT01_9SPHN</name>
<dbReference type="Proteomes" id="UP000557739">
    <property type="component" value="Unassembled WGS sequence"/>
</dbReference>
<feature type="compositionally biased region" description="Pro residues" evidence="1">
    <location>
        <begin position="91"/>
        <end position="101"/>
    </location>
</feature>
<gene>
    <name evidence="3" type="ORF">FHR19_003348</name>
</gene>
<protein>
    <recommendedName>
        <fullName evidence="5">Antifreeze protein</fullName>
    </recommendedName>
</protein>
<feature type="region of interest" description="Disordered" evidence="1">
    <location>
        <begin position="17"/>
        <end position="103"/>
    </location>
</feature>
<sequence>MRRRWAASLVAIALAGAGAGLNAQSQSRSQDRDAPESLLPEGFGDPSPPPPADRPTAPTPQVQPPAGTAPPIRRPGEIVQPIPGLSTAPGLPTPSPTPTPTATPLTAAELLQYDLPDYARRSVARVGAIGLAEGGLPANGFGRSDGRFLEGLMRRLDAPIASRWLSITLRRMLVSRLDTPAGVNGADFAAERAWLLLRMGEAQAARDVVNGVDTENFTPKLDQVAMQAALATADPAMLCPLQPFAMTRTRDTGWRLAEAMCAGLSGEPSRAGKLIDAARKQRAASGIDLLLAEKILGAGAQGRRAVTIEWDGVDRLSAWRWGLATAAGVAVPDTLLASAGPQVRGWAARGAGIAPPARLRAADWAASQGVLSNLAMVDLWGQVEDADDTSNSDAAIARDLRAAYTSADMGERVSILTQLWKEAADPRQRYARMVLAARAAAGVRPAAAQAASAGDLIAAMLTAGLDRPAARWRNVVEASSDAWALIALTDPDARGQVSQGEVDGYRGTADSRRGQLFFAGIAGLGRVDAGSIPSLAEAFAVPINADNAWVRAIRTAAERGEPATVVLLAAVGMQTPDWRGVAPATLFHIVASLTRVGLEGEARMIAAEAVSRA</sequence>
<evidence type="ECO:0000313" key="3">
    <source>
        <dbReference type="EMBL" id="MBB5699971.1"/>
    </source>
</evidence>
<evidence type="ECO:0000256" key="2">
    <source>
        <dbReference type="SAM" id="SignalP"/>
    </source>
</evidence>
<accession>A0A7W9AT01</accession>